<evidence type="ECO:0000313" key="10">
    <source>
        <dbReference type="Proteomes" id="UP000188320"/>
    </source>
</evidence>
<protein>
    <submittedName>
        <fullName evidence="9">Sulfite efflux pump SSU1</fullName>
    </submittedName>
</protein>
<dbReference type="Pfam" id="PF03595">
    <property type="entry name" value="SLAC1"/>
    <property type="match status" value="1"/>
</dbReference>
<dbReference type="InterPro" id="IPR004695">
    <property type="entry name" value="SLAC1/Mae1/Ssu1/TehA"/>
</dbReference>
<keyword evidence="6 8" id="KW-1133">Transmembrane helix</keyword>
<dbReference type="AlphaFoldDB" id="A0A1R1PSX6"/>
<dbReference type="PANTHER" id="PTHR31686">
    <property type="match status" value="1"/>
</dbReference>
<feature type="transmembrane region" description="Helical" evidence="8">
    <location>
        <begin position="181"/>
        <end position="201"/>
    </location>
</feature>
<evidence type="ECO:0000256" key="4">
    <source>
        <dbReference type="ARBA" id="ARBA00022475"/>
    </source>
</evidence>
<dbReference type="GO" id="GO:0005886">
    <property type="term" value="C:plasma membrane"/>
    <property type="evidence" value="ECO:0007669"/>
    <property type="project" value="UniProtKB-SubCell"/>
</dbReference>
<keyword evidence="10" id="KW-1185">Reference proteome</keyword>
<keyword evidence="4" id="KW-1003">Cell membrane</keyword>
<dbReference type="EMBL" id="LSSK01000263">
    <property type="protein sequence ID" value="OMH84044.1"/>
    <property type="molecule type" value="Genomic_DNA"/>
</dbReference>
<feature type="transmembrane region" description="Helical" evidence="8">
    <location>
        <begin position="135"/>
        <end position="161"/>
    </location>
</feature>
<evidence type="ECO:0000256" key="5">
    <source>
        <dbReference type="ARBA" id="ARBA00022692"/>
    </source>
</evidence>
<comment type="subcellular location">
    <subcellularLocation>
        <location evidence="1">Cell membrane</location>
        <topology evidence="1">Multi-pass membrane protein</topology>
    </subcellularLocation>
</comment>
<accession>A0A1R1PSX6</accession>
<reference evidence="10" key="1">
    <citation type="submission" date="2017-01" db="EMBL/GenBank/DDBJ databases">
        <authorList>
            <person name="Wang Y."/>
            <person name="White M."/>
            <person name="Kvist S."/>
            <person name="Moncalvo J.-M."/>
        </authorList>
    </citation>
    <scope>NUCLEOTIDE SEQUENCE [LARGE SCALE GENOMIC DNA]</scope>
    <source>
        <strain evidence="10">COL-18-3</strain>
    </source>
</reference>
<feature type="transmembrane region" description="Helical" evidence="8">
    <location>
        <begin position="213"/>
        <end position="232"/>
    </location>
</feature>
<evidence type="ECO:0000256" key="1">
    <source>
        <dbReference type="ARBA" id="ARBA00004651"/>
    </source>
</evidence>
<keyword evidence="3" id="KW-0813">Transport</keyword>
<comment type="caution">
    <text evidence="9">The sequence shown here is derived from an EMBL/GenBank/DDBJ whole genome shotgun (WGS) entry which is preliminary data.</text>
</comment>
<feature type="transmembrane region" description="Helical" evidence="8">
    <location>
        <begin position="67"/>
        <end position="91"/>
    </location>
</feature>
<feature type="transmembrane region" description="Helical" evidence="8">
    <location>
        <begin position="103"/>
        <end position="123"/>
    </location>
</feature>
<dbReference type="InterPro" id="IPR051629">
    <property type="entry name" value="Sulfite_efflux_TDT"/>
</dbReference>
<evidence type="ECO:0000256" key="2">
    <source>
        <dbReference type="ARBA" id="ARBA00008566"/>
    </source>
</evidence>
<keyword evidence="5 8" id="KW-0812">Transmembrane</keyword>
<name>A0A1R1PSX6_ZANCU</name>
<dbReference type="PANTHER" id="PTHR31686:SF1">
    <property type="entry name" value="SULFITE EFFLUX PUMP SSU1"/>
    <property type="match status" value="1"/>
</dbReference>
<dbReference type="Gene3D" id="1.50.10.150">
    <property type="entry name" value="Voltage-dependent anion channel"/>
    <property type="match status" value="1"/>
</dbReference>
<evidence type="ECO:0000256" key="7">
    <source>
        <dbReference type="ARBA" id="ARBA00023136"/>
    </source>
</evidence>
<proteinExistence type="inferred from homology"/>
<dbReference type="GO" id="GO:0000319">
    <property type="term" value="F:sulfite transmembrane transporter activity"/>
    <property type="evidence" value="ECO:0007669"/>
    <property type="project" value="TreeGrafter"/>
</dbReference>
<feature type="transmembrane region" description="Helical" evidence="8">
    <location>
        <begin position="244"/>
        <end position="264"/>
    </location>
</feature>
<comment type="similarity">
    <text evidence="2">Belongs to the tellurite-resistance/dicarboxylate transporter (TDT) family.</text>
</comment>
<evidence type="ECO:0000313" key="9">
    <source>
        <dbReference type="EMBL" id="OMH84044.1"/>
    </source>
</evidence>
<dbReference type="OrthoDB" id="1099at2759"/>
<sequence length="306" mass="33020">MFIGAIPMGLATIVNSFALMLPSDKYPWAPHTAFVLWWIEVFLMTFSVLVVPFFMATKQTHSMEKMLAVWLLPIVPAAVTAGSGGVVAGVLDENLANLVVISSYVIWGMGVPLAVCIISVYFSRLAFHSLPPPELLISVYLPLGPLGQGAFGIMTLGTVAAKIFPTVYPELTMLGPIAEGLGLIIGAIMWGFGLFWLVQACAQTCYGMIKHEVRFNMGWWACTFPLGVYALATNTLGKILGAPFFKVLGSIYTVCLFLIWLFVFTRTVLGALSGALFVDPSLATPALATIEHESTSTSEQSSLVQI</sequence>
<dbReference type="InterPro" id="IPR038665">
    <property type="entry name" value="Voltage-dep_anion_channel_sf"/>
</dbReference>
<keyword evidence="7 8" id="KW-0472">Membrane</keyword>
<evidence type="ECO:0000256" key="8">
    <source>
        <dbReference type="SAM" id="Phobius"/>
    </source>
</evidence>
<feature type="transmembrane region" description="Helical" evidence="8">
    <location>
        <begin position="34"/>
        <end position="55"/>
    </location>
</feature>
<organism evidence="9 10">
    <name type="scientific">Zancudomyces culisetae</name>
    <name type="common">Gut fungus</name>
    <name type="synonym">Smittium culisetae</name>
    <dbReference type="NCBI Taxonomy" id="1213189"/>
    <lineage>
        <taxon>Eukaryota</taxon>
        <taxon>Fungi</taxon>
        <taxon>Fungi incertae sedis</taxon>
        <taxon>Zoopagomycota</taxon>
        <taxon>Kickxellomycotina</taxon>
        <taxon>Harpellomycetes</taxon>
        <taxon>Harpellales</taxon>
        <taxon>Legeriomycetaceae</taxon>
        <taxon>Zancudomyces</taxon>
    </lineage>
</organism>
<dbReference type="Proteomes" id="UP000188320">
    <property type="component" value="Unassembled WGS sequence"/>
</dbReference>
<gene>
    <name evidence="9" type="ORF">AX774_g2444</name>
</gene>
<evidence type="ECO:0000256" key="6">
    <source>
        <dbReference type="ARBA" id="ARBA00022989"/>
    </source>
</evidence>
<evidence type="ECO:0000256" key="3">
    <source>
        <dbReference type="ARBA" id="ARBA00022448"/>
    </source>
</evidence>